<proteinExistence type="inferred from homology"/>
<gene>
    <name evidence="10" type="ORF">Mterra_02525</name>
</gene>
<evidence type="ECO:0000256" key="4">
    <source>
        <dbReference type="ARBA" id="ARBA00022452"/>
    </source>
</evidence>
<comment type="caution">
    <text evidence="10">The sequence shown here is derived from an EMBL/GenBank/DDBJ whole genome shotgun (WGS) entry which is preliminary data.</text>
</comment>
<dbReference type="InterPro" id="IPR051906">
    <property type="entry name" value="TolC-like"/>
</dbReference>
<keyword evidence="6" id="KW-0472">Membrane</keyword>
<evidence type="ECO:0000313" key="11">
    <source>
        <dbReference type="Proteomes" id="UP000265715"/>
    </source>
</evidence>
<reference evidence="10 11" key="1">
    <citation type="submission" date="2018-08" db="EMBL/GenBank/DDBJ databases">
        <title>Meiothermus terrae DSM 26712 genome sequencing project.</title>
        <authorList>
            <person name="Da Costa M.S."/>
            <person name="Albuquerque L."/>
            <person name="Raposo P."/>
            <person name="Froufe H.J.C."/>
            <person name="Barroso C.S."/>
            <person name="Egas C."/>
        </authorList>
    </citation>
    <scope>NUCLEOTIDE SEQUENCE [LARGE SCALE GENOMIC DNA]</scope>
    <source>
        <strain evidence="10 11">DSM 26712</strain>
    </source>
</reference>
<dbReference type="Gene3D" id="1.20.1600.10">
    <property type="entry name" value="Outer membrane efflux proteins (OEP)"/>
    <property type="match status" value="1"/>
</dbReference>
<keyword evidence="3" id="KW-0813">Transport</keyword>
<feature type="coiled-coil region" evidence="8">
    <location>
        <begin position="247"/>
        <end position="309"/>
    </location>
</feature>
<evidence type="ECO:0000256" key="8">
    <source>
        <dbReference type="SAM" id="Coils"/>
    </source>
</evidence>
<organism evidence="10 11">
    <name type="scientific">Calidithermus terrae</name>
    <dbReference type="NCBI Taxonomy" id="1408545"/>
    <lineage>
        <taxon>Bacteria</taxon>
        <taxon>Thermotogati</taxon>
        <taxon>Deinococcota</taxon>
        <taxon>Deinococci</taxon>
        <taxon>Thermales</taxon>
        <taxon>Thermaceae</taxon>
        <taxon>Calidithermus</taxon>
    </lineage>
</organism>
<accession>A0A399EI89</accession>
<dbReference type="InterPro" id="IPR003423">
    <property type="entry name" value="OMP_efflux"/>
</dbReference>
<dbReference type="GO" id="GO:0015288">
    <property type="term" value="F:porin activity"/>
    <property type="evidence" value="ECO:0007669"/>
    <property type="project" value="TreeGrafter"/>
</dbReference>
<evidence type="ECO:0000256" key="5">
    <source>
        <dbReference type="ARBA" id="ARBA00022692"/>
    </source>
</evidence>
<evidence type="ECO:0000256" key="7">
    <source>
        <dbReference type="ARBA" id="ARBA00023237"/>
    </source>
</evidence>
<keyword evidence="11" id="KW-1185">Reference proteome</keyword>
<feature type="coiled-coil region" evidence="8">
    <location>
        <begin position="57"/>
        <end position="175"/>
    </location>
</feature>
<keyword evidence="9" id="KW-0732">Signal</keyword>
<dbReference type="Proteomes" id="UP000265715">
    <property type="component" value="Unassembled WGS sequence"/>
</dbReference>
<evidence type="ECO:0000256" key="6">
    <source>
        <dbReference type="ARBA" id="ARBA00023136"/>
    </source>
</evidence>
<keyword evidence="4" id="KW-1134">Transmembrane beta strand</keyword>
<evidence type="ECO:0000256" key="3">
    <source>
        <dbReference type="ARBA" id="ARBA00022448"/>
    </source>
</evidence>
<dbReference type="GO" id="GO:0015562">
    <property type="term" value="F:efflux transmembrane transporter activity"/>
    <property type="evidence" value="ECO:0007669"/>
    <property type="project" value="InterPro"/>
</dbReference>
<feature type="chain" id="PRO_5017241217" evidence="9">
    <location>
        <begin position="37"/>
        <end position="370"/>
    </location>
</feature>
<comment type="subcellular location">
    <subcellularLocation>
        <location evidence="1">Cell outer membrane</location>
    </subcellularLocation>
</comment>
<dbReference type="AlphaFoldDB" id="A0A399EI89"/>
<dbReference type="Pfam" id="PF02321">
    <property type="entry name" value="OEP"/>
    <property type="match status" value="1"/>
</dbReference>
<comment type="similarity">
    <text evidence="2">Belongs to the outer membrane factor (OMF) (TC 1.B.17) family.</text>
</comment>
<dbReference type="SUPFAM" id="SSF56954">
    <property type="entry name" value="Outer membrane efflux proteins (OEP)"/>
    <property type="match status" value="1"/>
</dbReference>
<evidence type="ECO:0000256" key="9">
    <source>
        <dbReference type="SAM" id="SignalP"/>
    </source>
</evidence>
<feature type="signal peptide" evidence="9">
    <location>
        <begin position="1"/>
        <end position="36"/>
    </location>
</feature>
<protein>
    <submittedName>
        <fullName evidence="10">Type I secretion outer membrane protein, TolC family</fullName>
    </submittedName>
</protein>
<dbReference type="EMBL" id="QXDL01000109">
    <property type="protein sequence ID" value="RIH82779.1"/>
    <property type="molecule type" value="Genomic_DNA"/>
</dbReference>
<dbReference type="GO" id="GO:1990281">
    <property type="term" value="C:efflux pump complex"/>
    <property type="evidence" value="ECO:0007669"/>
    <property type="project" value="TreeGrafter"/>
</dbReference>
<name>A0A399EI89_9DEIN</name>
<dbReference type="GO" id="GO:0009279">
    <property type="term" value="C:cell outer membrane"/>
    <property type="evidence" value="ECO:0007669"/>
    <property type="project" value="UniProtKB-SubCell"/>
</dbReference>
<keyword evidence="7" id="KW-0998">Cell outer membrane</keyword>
<evidence type="ECO:0000313" key="10">
    <source>
        <dbReference type="EMBL" id="RIH82779.1"/>
    </source>
</evidence>
<evidence type="ECO:0000256" key="2">
    <source>
        <dbReference type="ARBA" id="ARBA00007613"/>
    </source>
</evidence>
<keyword evidence="8" id="KW-0175">Coiled coil</keyword>
<dbReference type="PANTHER" id="PTHR30026">
    <property type="entry name" value="OUTER MEMBRANE PROTEIN TOLC"/>
    <property type="match status" value="1"/>
</dbReference>
<dbReference type="PANTHER" id="PTHR30026:SF20">
    <property type="entry name" value="OUTER MEMBRANE PROTEIN TOLC"/>
    <property type="match status" value="1"/>
</dbReference>
<evidence type="ECO:0000256" key="1">
    <source>
        <dbReference type="ARBA" id="ARBA00004442"/>
    </source>
</evidence>
<keyword evidence="5" id="KW-0812">Transmembrane</keyword>
<sequence>MMRVPRGRAPYVLRNTPYAIRSLILCVLVLSAPATAQAPALTLPQALERALAQNPELANQRATLANARADLAAKQADPSTLVVPLTQAKNSAALEEARTAQKQLEVLQSVLSAYAALYEAQENVKVLEAQLALDARNLEVAKAKLEAKNGTALEVAKAENTLAASRQSLADARASLPILAARLETLLGQPAGGATRVTPPPAFQEVRLEPGALEQGLARLPSLLQAAQGVELAELNVRLADNDYTPAATLRDARASLENARRSLDNARQNALTTLRDAYRAVQNALERVRIAQKELANDEAALKQDQARFASGTISRVQLQGSDLALTRSRLAYQQAVNGYFKALAALSVAAGVDVTGWGPALARAGGGS</sequence>